<name>A0ABQ6FJJ5_9CHLR</name>
<reference evidence="3 4" key="1">
    <citation type="submission" date="2023-02" db="EMBL/GenBank/DDBJ databases">
        <title>Dictyobacter halimunensis sp. nov., a new member of the class Ktedonobacteria from forest soil in a geothermal area.</title>
        <authorList>
            <person name="Rachmania M.K."/>
            <person name="Ningsih F."/>
            <person name="Sakai Y."/>
            <person name="Yabe S."/>
            <person name="Yokota A."/>
            <person name="Sjamsuridzal W."/>
        </authorList>
    </citation>
    <scope>NUCLEOTIDE SEQUENCE [LARGE SCALE GENOMIC DNA]</scope>
    <source>
        <strain evidence="3 4">S3.2.2.5</strain>
    </source>
</reference>
<gene>
    <name evidence="3" type="ORF">KDH_12320</name>
</gene>
<dbReference type="Pfam" id="PF01381">
    <property type="entry name" value="HTH_3"/>
    <property type="match status" value="1"/>
</dbReference>
<comment type="caution">
    <text evidence="3">The sequence shown here is derived from an EMBL/GenBank/DDBJ whole genome shotgun (WGS) entry which is preliminary data.</text>
</comment>
<dbReference type="PROSITE" id="PS50943">
    <property type="entry name" value="HTH_CROC1"/>
    <property type="match status" value="1"/>
</dbReference>
<dbReference type="Gene3D" id="1.25.40.10">
    <property type="entry name" value="Tetratricopeptide repeat domain"/>
    <property type="match status" value="1"/>
</dbReference>
<dbReference type="SMART" id="SM00530">
    <property type="entry name" value="HTH_XRE"/>
    <property type="match status" value="1"/>
</dbReference>
<protein>
    <recommendedName>
        <fullName evidence="2">HTH cro/C1-type domain-containing protein</fullName>
    </recommendedName>
</protein>
<sequence length="475" mass="53460">MHAPKEKKPNRKLRMQREMRGWSQKKVGLEIDTSKDMISRWETGERSPSPYYQAKLCTLFDRSAEELGFVVSSKQETTPSACTDRSFLMPDVDTQGVLPFISQAVSHGIITAVKELKELEEGRHLDARRRQFMQQALGATVASSLIPDTDILARLVRALKKPAGVDMSLLAHLELITKNNRQRFIRSQKSTLLLHDVSRHLEIITHLLESSPPEDANHLLCRFAAETSQLIGDILFNAGNNAQAERYYDVALQAAEECNHAVLHAVILGRKSFIPLYGGDAENALPLLQEARTQAAGTAADVVTAWMWAVEAEVQARLKNADGCQRALHQSERLIERGRSGEVSYTFADPSYSPFTQSHLLGYKGACFVRLQQPRKAQRFLNERLASMDETRIHKKSITLVDLATTFVQMDEVEAACKHVEQALAILEQTRSARVFQRVLAHRHQLERRKNTTHVKNLDARIESVLPSIQFQGAL</sequence>
<proteinExistence type="predicted"/>
<dbReference type="CDD" id="cd00093">
    <property type="entry name" value="HTH_XRE"/>
    <property type="match status" value="1"/>
</dbReference>
<organism evidence="3 4">
    <name type="scientific">Dictyobacter halimunensis</name>
    <dbReference type="NCBI Taxonomy" id="3026934"/>
    <lineage>
        <taxon>Bacteria</taxon>
        <taxon>Bacillati</taxon>
        <taxon>Chloroflexota</taxon>
        <taxon>Ktedonobacteria</taxon>
        <taxon>Ktedonobacterales</taxon>
        <taxon>Dictyobacteraceae</taxon>
        <taxon>Dictyobacter</taxon>
    </lineage>
</organism>
<dbReference type="SUPFAM" id="SSF47413">
    <property type="entry name" value="lambda repressor-like DNA-binding domains"/>
    <property type="match status" value="1"/>
</dbReference>
<dbReference type="InterPro" id="IPR001387">
    <property type="entry name" value="Cro/C1-type_HTH"/>
</dbReference>
<evidence type="ECO:0000256" key="1">
    <source>
        <dbReference type="SAM" id="MobiDB-lite"/>
    </source>
</evidence>
<dbReference type="SUPFAM" id="SSF48452">
    <property type="entry name" value="TPR-like"/>
    <property type="match status" value="1"/>
</dbReference>
<keyword evidence="4" id="KW-1185">Reference proteome</keyword>
<feature type="domain" description="HTH cro/C1-type" evidence="2">
    <location>
        <begin position="13"/>
        <end position="67"/>
    </location>
</feature>
<evidence type="ECO:0000313" key="4">
    <source>
        <dbReference type="Proteomes" id="UP001344906"/>
    </source>
</evidence>
<dbReference type="EMBL" id="BSRI01000001">
    <property type="protein sequence ID" value="GLV54385.1"/>
    <property type="molecule type" value="Genomic_DNA"/>
</dbReference>
<dbReference type="InterPro" id="IPR010982">
    <property type="entry name" value="Lambda_DNA-bd_dom_sf"/>
</dbReference>
<evidence type="ECO:0000259" key="2">
    <source>
        <dbReference type="PROSITE" id="PS50943"/>
    </source>
</evidence>
<feature type="region of interest" description="Disordered" evidence="1">
    <location>
        <begin position="1"/>
        <end position="24"/>
    </location>
</feature>
<dbReference type="InterPro" id="IPR011990">
    <property type="entry name" value="TPR-like_helical_dom_sf"/>
</dbReference>
<evidence type="ECO:0000313" key="3">
    <source>
        <dbReference type="EMBL" id="GLV54385.1"/>
    </source>
</evidence>
<accession>A0ABQ6FJJ5</accession>
<dbReference type="Gene3D" id="1.10.260.40">
    <property type="entry name" value="lambda repressor-like DNA-binding domains"/>
    <property type="match status" value="1"/>
</dbReference>
<dbReference type="Proteomes" id="UP001344906">
    <property type="component" value="Unassembled WGS sequence"/>
</dbReference>